<accession>A0AAD7FDA4</accession>
<dbReference type="AlphaFoldDB" id="A0AAD7FDA4"/>
<dbReference type="EMBL" id="JARKIF010000028">
    <property type="protein sequence ID" value="KAJ7613411.1"/>
    <property type="molecule type" value="Genomic_DNA"/>
</dbReference>
<evidence type="ECO:0000313" key="2">
    <source>
        <dbReference type="Proteomes" id="UP001221142"/>
    </source>
</evidence>
<gene>
    <name evidence="1" type="ORF">FB45DRAFT_1008932</name>
</gene>
<keyword evidence="2" id="KW-1185">Reference proteome</keyword>
<reference evidence="1" key="1">
    <citation type="submission" date="2023-03" db="EMBL/GenBank/DDBJ databases">
        <title>Massive genome expansion in bonnet fungi (Mycena s.s.) driven by repeated elements and novel gene families across ecological guilds.</title>
        <authorList>
            <consortium name="Lawrence Berkeley National Laboratory"/>
            <person name="Harder C.B."/>
            <person name="Miyauchi S."/>
            <person name="Viragh M."/>
            <person name="Kuo A."/>
            <person name="Thoen E."/>
            <person name="Andreopoulos B."/>
            <person name="Lu D."/>
            <person name="Skrede I."/>
            <person name="Drula E."/>
            <person name="Henrissat B."/>
            <person name="Morin E."/>
            <person name="Kohler A."/>
            <person name="Barry K."/>
            <person name="LaButti K."/>
            <person name="Morin E."/>
            <person name="Salamov A."/>
            <person name="Lipzen A."/>
            <person name="Mereny Z."/>
            <person name="Hegedus B."/>
            <person name="Baldrian P."/>
            <person name="Stursova M."/>
            <person name="Weitz H."/>
            <person name="Taylor A."/>
            <person name="Grigoriev I.V."/>
            <person name="Nagy L.G."/>
            <person name="Martin F."/>
            <person name="Kauserud H."/>
        </authorList>
    </citation>
    <scope>NUCLEOTIDE SEQUENCE</scope>
    <source>
        <strain evidence="1">9284</strain>
    </source>
</reference>
<evidence type="ECO:0000313" key="1">
    <source>
        <dbReference type="EMBL" id="KAJ7613411.1"/>
    </source>
</evidence>
<name>A0AAD7FDA4_9AGAR</name>
<proteinExistence type="predicted"/>
<sequence length="346" mass="39253">MKVVIAIAIARPHSTMATASVKTLPLLVVSPPGNGSERTLSCLSNEWDFAGFILSAVRTDSEVLKFWRSHVCRRRVTSGEALPMSAFHLAGARKKEAIHLSELMVFSLSFVLWMWVSDESFDMEAGHHSIRCLVKTATRSLRLYLGETADDDLTNPPARLGQRHFCGWEWQFLPRLWGHFPRTRQRRDFPSPTWVGARLNETHWSGRHPASGTGDAILEKQLGKVSSQYCRPEAASRRADSEGRTPIRFTVRISIAVHGHNPVFAPHRRLVYYLEQVPRMELSDIECILYSTLNKWPGRRLQASRREGGGICGRRTVPWFNFVTSTDRDLDHAIKVKVEVETPSEL</sequence>
<dbReference type="Proteomes" id="UP001221142">
    <property type="component" value="Unassembled WGS sequence"/>
</dbReference>
<organism evidence="1 2">
    <name type="scientific">Roridomyces roridus</name>
    <dbReference type="NCBI Taxonomy" id="1738132"/>
    <lineage>
        <taxon>Eukaryota</taxon>
        <taxon>Fungi</taxon>
        <taxon>Dikarya</taxon>
        <taxon>Basidiomycota</taxon>
        <taxon>Agaricomycotina</taxon>
        <taxon>Agaricomycetes</taxon>
        <taxon>Agaricomycetidae</taxon>
        <taxon>Agaricales</taxon>
        <taxon>Marasmiineae</taxon>
        <taxon>Mycenaceae</taxon>
        <taxon>Roridomyces</taxon>
    </lineage>
</organism>
<comment type="caution">
    <text evidence="1">The sequence shown here is derived from an EMBL/GenBank/DDBJ whole genome shotgun (WGS) entry which is preliminary data.</text>
</comment>
<protein>
    <submittedName>
        <fullName evidence="1">Uncharacterized protein</fullName>
    </submittedName>
</protein>